<name>A0ABT7E2G2_9NEIS</name>
<evidence type="ECO:0000313" key="2">
    <source>
        <dbReference type="Proteomes" id="UP001172778"/>
    </source>
</evidence>
<proteinExistence type="predicted"/>
<dbReference type="EMBL" id="JARRAF010000039">
    <property type="protein sequence ID" value="MDK2126491.1"/>
    <property type="molecule type" value="Genomic_DNA"/>
</dbReference>
<protein>
    <submittedName>
        <fullName evidence="1">Uncharacterized protein</fullName>
    </submittedName>
</protein>
<sequence>MTSHRELRSECALDDWLRKAVGPAFDEGLAGNAKTFSIVEVRARLKARSEPHPADAGDTRQILTQPCCSVSPRI</sequence>
<keyword evidence="2" id="KW-1185">Reference proteome</keyword>
<dbReference type="RefSeq" id="WP_284102810.1">
    <property type="nucleotide sequence ID" value="NZ_JARRAF010000039.1"/>
</dbReference>
<gene>
    <name evidence="1" type="ORF">PZA18_20835</name>
</gene>
<evidence type="ECO:0000313" key="1">
    <source>
        <dbReference type="EMBL" id="MDK2126491.1"/>
    </source>
</evidence>
<comment type="caution">
    <text evidence="1">The sequence shown here is derived from an EMBL/GenBank/DDBJ whole genome shotgun (WGS) entry which is preliminary data.</text>
</comment>
<reference evidence="1" key="1">
    <citation type="submission" date="2023-03" db="EMBL/GenBank/DDBJ databases">
        <title>Chitinimonas shenzhenensis gen. nov., sp. nov., a novel member of family Burkholderiaceae isolated from activated sludge collected in Shen Zhen, China.</title>
        <authorList>
            <person name="Wang X."/>
        </authorList>
    </citation>
    <scope>NUCLEOTIDE SEQUENCE</scope>
    <source>
        <strain evidence="1">DQS-5</strain>
    </source>
</reference>
<accession>A0ABT7E2G2</accession>
<dbReference type="Proteomes" id="UP001172778">
    <property type="component" value="Unassembled WGS sequence"/>
</dbReference>
<organism evidence="1 2">
    <name type="scientific">Parachitinimonas caeni</name>
    <dbReference type="NCBI Taxonomy" id="3031301"/>
    <lineage>
        <taxon>Bacteria</taxon>
        <taxon>Pseudomonadati</taxon>
        <taxon>Pseudomonadota</taxon>
        <taxon>Betaproteobacteria</taxon>
        <taxon>Neisseriales</taxon>
        <taxon>Chitinibacteraceae</taxon>
        <taxon>Parachitinimonas</taxon>
    </lineage>
</organism>